<dbReference type="Pfam" id="PF01590">
    <property type="entry name" value="GAF"/>
    <property type="match status" value="1"/>
</dbReference>
<accession>V5WH61</accession>
<keyword evidence="7" id="KW-0804">Transcription</keyword>
<evidence type="ECO:0000256" key="3">
    <source>
        <dbReference type="ARBA" id="ARBA00023012"/>
    </source>
</evidence>
<dbReference type="FunFam" id="3.40.50.300:FF:000006">
    <property type="entry name" value="DNA-binding transcriptional regulator NtrC"/>
    <property type="match status" value="1"/>
</dbReference>
<name>V5WH61_9SPIO</name>
<dbReference type="Proteomes" id="UP000018680">
    <property type="component" value="Chromosome"/>
</dbReference>
<dbReference type="HOGENOM" id="CLU_000445_95_2_12"/>
<evidence type="ECO:0000256" key="5">
    <source>
        <dbReference type="ARBA" id="ARBA00023125"/>
    </source>
</evidence>
<dbReference type="SUPFAM" id="SSF55781">
    <property type="entry name" value="GAF domain-like"/>
    <property type="match status" value="1"/>
</dbReference>
<dbReference type="InterPro" id="IPR003593">
    <property type="entry name" value="AAA+_ATPase"/>
</dbReference>
<reference evidence="9 10" key="1">
    <citation type="journal article" date="2015" name="Stand. Genomic Sci.">
        <title>Complete genome sequence and description of Salinispira pacifica gen. nov., sp. nov., a novel spirochaete isolated form a hypersaline microbial mat.</title>
        <authorList>
            <person name="Ben Hania W."/>
            <person name="Joseph M."/>
            <person name="Schumann P."/>
            <person name="Bunk B."/>
            <person name="Fiebig A."/>
            <person name="Sproer C."/>
            <person name="Klenk H.P."/>
            <person name="Fardeau M.L."/>
            <person name="Spring S."/>
        </authorList>
    </citation>
    <scope>NUCLEOTIDE SEQUENCE [LARGE SCALE GENOMIC DNA]</scope>
    <source>
        <strain evidence="9 10">L21-RPul-D2</strain>
    </source>
</reference>
<dbReference type="SUPFAM" id="SSF52540">
    <property type="entry name" value="P-loop containing nucleoside triphosphate hydrolases"/>
    <property type="match status" value="1"/>
</dbReference>
<dbReference type="KEGG" id="slr:L21SP2_1785"/>
<dbReference type="SMART" id="SM00382">
    <property type="entry name" value="AAA"/>
    <property type="match status" value="1"/>
</dbReference>
<keyword evidence="9" id="KW-0966">Cell projection</keyword>
<dbReference type="InterPro" id="IPR027417">
    <property type="entry name" value="P-loop_NTPase"/>
</dbReference>
<dbReference type="SMART" id="SM00065">
    <property type="entry name" value="GAF"/>
    <property type="match status" value="1"/>
</dbReference>
<evidence type="ECO:0000256" key="1">
    <source>
        <dbReference type="ARBA" id="ARBA00022741"/>
    </source>
</evidence>
<dbReference type="STRING" id="1307761.L21SP2_1785"/>
<dbReference type="GO" id="GO:0005524">
    <property type="term" value="F:ATP binding"/>
    <property type="evidence" value="ECO:0007669"/>
    <property type="project" value="UniProtKB-KW"/>
</dbReference>
<keyword evidence="4" id="KW-0805">Transcription regulation</keyword>
<keyword evidence="6" id="KW-0010">Activator</keyword>
<feature type="domain" description="Sigma-54 factor interaction" evidence="8">
    <location>
        <begin position="196"/>
        <end position="425"/>
    </location>
</feature>
<dbReference type="InterPro" id="IPR003018">
    <property type="entry name" value="GAF"/>
</dbReference>
<dbReference type="InterPro" id="IPR009057">
    <property type="entry name" value="Homeodomain-like_sf"/>
</dbReference>
<dbReference type="Gene3D" id="1.10.10.60">
    <property type="entry name" value="Homeodomain-like"/>
    <property type="match status" value="1"/>
</dbReference>
<dbReference type="GO" id="GO:0000160">
    <property type="term" value="P:phosphorelay signal transduction system"/>
    <property type="evidence" value="ECO:0007669"/>
    <property type="project" value="UniProtKB-KW"/>
</dbReference>
<keyword evidence="10" id="KW-1185">Reference proteome</keyword>
<dbReference type="Gene3D" id="3.30.450.40">
    <property type="match status" value="1"/>
</dbReference>
<dbReference type="CDD" id="cd00009">
    <property type="entry name" value="AAA"/>
    <property type="match status" value="1"/>
</dbReference>
<dbReference type="GO" id="GO:0006355">
    <property type="term" value="P:regulation of DNA-templated transcription"/>
    <property type="evidence" value="ECO:0007669"/>
    <property type="project" value="InterPro"/>
</dbReference>
<evidence type="ECO:0000256" key="4">
    <source>
        <dbReference type="ARBA" id="ARBA00023015"/>
    </source>
</evidence>
<dbReference type="Pfam" id="PF00158">
    <property type="entry name" value="Sigma54_activat"/>
    <property type="match status" value="1"/>
</dbReference>
<dbReference type="InterPro" id="IPR029016">
    <property type="entry name" value="GAF-like_dom_sf"/>
</dbReference>
<dbReference type="eggNOG" id="COG3829">
    <property type="taxonomic scope" value="Bacteria"/>
</dbReference>
<evidence type="ECO:0000313" key="10">
    <source>
        <dbReference type="Proteomes" id="UP000018680"/>
    </source>
</evidence>
<dbReference type="RefSeq" id="WP_024268080.1">
    <property type="nucleotide sequence ID" value="NC_023035.1"/>
</dbReference>
<dbReference type="EMBL" id="CP006939">
    <property type="protein sequence ID" value="AHC15162.1"/>
    <property type="molecule type" value="Genomic_DNA"/>
</dbReference>
<dbReference type="SUPFAM" id="SSF46689">
    <property type="entry name" value="Homeodomain-like"/>
    <property type="match status" value="1"/>
</dbReference>
<keyword evidence="9" id="KW-0969">Cilium</keyword>
<proteinExistence type="predicted"/>
<dbReference type="InterPro" id="IPR025944">
    <property type="entry name" value="Sigma_54_int_dom_CS"/>
</dbReference>
<keyword evidence="1" id="KW-0547">Nucleotide-binding</keyword>
<dbReference type="Gene3D" id="1.10.8.60">
    <property type="match status" value="1"/>
</dbReference>
<sequence>MLENSETSRKIQKLIEINSNINGDYSDPKEQLQQILESAMNLSSGESSSILLRNEKDGSLHFEVALGPKGSEVMDFTLKSGEGIAGWVTQNNRSLIVNDVDEDRRFYAQISRQIGYKTRSILAVPMRVWNHCIGVIEIINKTNGGHFSDEDRQWLEIFANQAALAVINSQARVKDRMRIRELEGLREGEAARYQTLLYQSDAMKNLMAMIDRIATSEASVLIHGESGVGKELAAEQIHARSPRAEGPLVRINCPSIPEQLLESELFGHVKGAFTDAFQDRQGKIEAARGGTLFLDEIADISPQVQAKLLRVLESGNYEPLGSNQVKKADIRILAASNKELEREVQEGRFREDLFYRLNVIPLYIPPLRRRKDDIPMLAEHFLGKFNRELNKSIQGFSAEAHEQLMNYAWPGNIRELHNAVERAAVLCTDNQISPEHLHLAGDSFTGELYLGKSLKDSLNLFKKHLIRSTLLESNWNQTLAAQRLEIQRTYLSRLIKELGIERS</sequence>
<gene>
    <name evidence="9" type="ORF">L21SP2_1785</name>
</gene>
<dbReference type="InterPro" id="IPR002078">
    <property type="entry name" value="Sigma_54_int"/>
</dbReference>
<evidence type="ECO:0000256" key="2">
    <source>
        <dbReference type="ARBA" id="ARBA00022840"/>
    </source>
</evidence>
<dbReference type="Gene3D" id="3.40.50.300">
    <property type="entry name" value="P-loop containing nucleotide triphosphate hydrolases"/>
    <property type="match status" value="1"/>
</dbReference>
<dbReference type="PANTHER" id="PTHR32071">
    <property type="entry name" value="TRANSCRIPTIONAL REGULATORY PROTEIN"/>
    <property type="match status" value="1"/>
</dbReference>
<evidence type="ECO:0000256" key="7">
    <source>
        <dbReference type="ARBA" id="ARBA00023163"/>
    </source>
</evidence>
<dbReference type="PANTHER" id="PTHR32071:SF95">
    <property type="entry name" value="DNA-BINDING TRANSCRIPTIONAL REGULATOR NTRC"/>
    <property type="match status" value="1"/>
</dbReference>
<dbReference type="PROSITE" id="PS00688">
    <property type="entry name" value="SIGMA54_INTERACT_3"/>
    <property type="match status" value="1"/>
</dbReference>
<evidence type="ECO:0000259" key="8">
    <source>
        <dbReference type="PROSITE" id="PS50045"/>
    </source>
</evidence>
<keyword evidence="3" id="KW-0902">Two-component regulatory system</keyword>
<dbReference type="Pfam" id="PF25601">
    <property type="entry name" value="AAA_lid_14"/>
    <property type="match status" value="1"/>
</dbReference>
<dbReference type="InterPro" id="IPR058031">
    <property type="entry name" value="AAA_lid_NorR"/>
</dbReference>
<dbReference type="GO" id="GO:0003677">
    <property type="term" value="F:DNA binding"/>
    <property type="evidence" value="ECO:0007669"/>
    <property type="project" value="UniProtKB-KW"/>
</dbReference>
<protein>
    <submittedName>
        <fullName evidence="9">Flagellar regulatory protein FleQ</fullName>
    </submittedName>
</protein>
<organism evidence="9 10">
    <name type="scientific">Salinispira pacifica</name>
    <dbReference type="NCBI Taxonomy" id="1307761"/>
    <lineage>
        <taxon>Bacteria</taxon>
        <taxon>Pseudomonadati</taxon>
        <taxon>Spirochaetota</taxon>
        <taxon>Spirochaetia</taxon>
        <taxon>Spirochaetales</taxon>
        <taxon>Spirochaetaceae</taxon>
        <taxon>Salinispira</taxon>
    </lineage>
</organism>
<keyword evidence="9" id="KW-0282">Flagellum</keyword>
<keyword evidence="2" id="KW-0067">ATP-binding</keyword>
<dbReference type="AlphaFoldDB" id="V5WH61"/>
<dbReference type="PROSITE" id="PS50045">
    <property type="entry name" value="SIGMA54_INTERACT_4"/>
    <property type="match status" value="1"/>
</dbReference>
<evidence type="ECO:0000256" key="6">
    <source>
        <dbReference type="ARBA" id="ARBA00023159"/>
    </source>
</evidence>
<keyword evidence="5" id="KW-0238">DNA-binding</keyword>
<evidence type="ECO:0000313" key="9">
    <source>
        <dbReference type="EMBL" id="AHC15162.1"/>
    </source>
</evidence>
<dbReference type="OrthoDB" id="9803970at2"/>